<keyword evidence="2" id="KW-0378">Hydrolase</keyword>
<proteinExistence type="predicted"/>
<dbReference type="Gene3D" id="3.60.10.10">
    <property type="entry name" value="Endonuclease/exonuclease/phosphatase"/>
    <property type="match status" value="1"/>
</dbReference>
<dbReference type="Proteomes" id="UP001302072">
    <property type="component" value="Chromosome"/>
</dbReference>
<evidence type="ECO:0000259" key="1">
    <source>
        <dbReference type="Pfam" id="PF03372"/>
    </source>
</evidence>
<dbReference type="InterPro" id="IPR005135">
    <property type="entry name" value="Endo/exonuclease/phosphatase"/>
</dbReference>
<dbReference type="InterPro" id="IPR036691">
    <property type="entry name" value="Endo/exonu/phosph_ase_sf"/>
</dbReference>
<gene>
    <name evidence="2" type="ORF">PDM29_07810</name>
</gene>
<keyword evidence="2" id="KW-0540">Nuclease</keyword>
<dbReference type="GO" id="GO:0004519">
    <property type="term" value="F:endonuclease activity"/>
    <property type="evidence" value="ECO:0007669"/>
    <property type="project" value="UniProtKB-KW"/>
</dbReference>
<dbReference type="RefSeq" id="WP_311193281.1">
    <property type="nucleotide sequence ID" value="NZ_CP115541.1"/>
</dbReference>
<protein>
    <submittedName>
        <fullName evidence="2">Endonuclease/exonuclease/phosphatase family protein</fullName>
    </submittedName>
</protein>
<reference evidence="2 3" key="1">
    <citation type="submission" date="2022-12" db="EMBL/GenBank/DDBJ databases">
        <title>Two new species, Stenotrophomonas aracearum and Stenotrophomonas oahuensis, isolated from Anthurium (Araceae family) in Hawaii.</title>
        <authorList>
            <person name="Chunag S.C."/>
            <person name="Dobhal S."/>
            <person name="Alvarez A."/>
            <person name="Arif M."/>
        </authorList>
    </citation>
    <scope>NUCLEOTIDE SEQUENCE [LARGE SCALE GENOMIC DNA]</scope>
    <source>
        <strain evidence="2 3">A5586</strain>
    </source>
</reference>
<dbReference type="SUPFAM" id="SSF56219">
    <property type="entry name" value="DNase I-like"/>
    <property type="match status" value="1"/>
</dbReference>
<accession>A0ABY9YT97</accession>
<evidence type="ECO:0000313" key="3">
    <source>
        <dbReference type="Proteomes" id="UP001302072"/>
    </source>
</evidence>
<dbReference type="Pfam" id="PF03372">
    <property type="entry name" value="Exo_endo_phos"/>
    <property type="match status" value="1"/>
</dbReference>
<dbReference type="PANTHER" id="PTHR12121:SF36">
    <property type="entry name" value="ENDONUCLEASE_EXONUCLEASE_PHOSPHATASE DOMAIN-CONTAINING PROTEIN"/>
    <property type="match status" value="1"/>
</dbReference>
<dbReference type="InterPro" id="IPR050410">
    <property type="entry name" value="CCR4/nocturin_mRNA_transcr"/>
</dbReference>
<dbReference type="CDD" id="cd09083">
    <property type="entry name" value="EEP-1"/>
    <property type="match status" value="1"/>
</dbReference>
<feature type="domain" description="Endonuclease/exonuclease/phosphatase" evidence="1">
    <location>
        <begin position="43"/>
        <end position="286"/>
    </location>
</feature>
<organism evidence="2 3">
    <name type="scientific">Stenotrophomonas oahuensis</name>
    <dbReference type="NCBI Taxonomy" id="3003271"/>
    <lineage>
        <taxon>Bacteria</taxon>
        <taxon>Pseudomonadati</taxon>
        <taxon>Pseudomonadota</taxon>
        <taxon>Gammaproteobacteria</taxon>
        <taxon>Lysobacterales</taxon>
        <taxon>Lysobacteraceae</taxon>
        <taxon>Stenotrophomonas</taxon>
    </lineage>
</organism>
<dbReference type="PROSITE" id="PS51257">
    <property type="entry name" value="PROKAR_LIPOPROTEIN"/>
    <property type="match status" value="1"/>
</dbReference>
<dbReference type="PANTHER" id="PTHR12121">
    <property type="entry name" value="CARBON CATABOLITE REPRESSOR PROTEIN 4"/>
    <property type="match status" value="1"/>
</dbReference>
<keyword evidence="3" id="KW-1185">Reference proteome</keyword>
<keyword evidence="2" id="KW-0255">Endonuclease</keyword>
<dbReference type="EMBL" id="CP115541">
    <property type="protein sequence ID" value="WNH54169.1"/>
    <property type="molecule type" value="Genomic_DNA"/>
</dbReference>
<evidence type="ECO:0000313" key="2">
    <source>
        <dbReference type="EMBL" id="WNH54169.1"/>
    </source>
</evidence>
<name>A0ABY9YT97_9GAMM</name>
<sequence length="296" mass="33154">MTAHRLRALFAPLLFVLVVGVLSACASSPRPVAAGESVSLRVMTFNVRYASPNDGVNVWENRRALTLKTIVDQQPDLVGMQELLLGQATWLDQQLPHHAWFGKGRNGNEVDGNGNEHMGLFYDTRRLTLLRQGDFWYSETPDVPGSANFDGPMPRMATWGEFEDRRNGRRFFLFNTHLPHTDAAEVLRERCARLLLARIRQLAGDAPVVVTGDFNAHPDGPTHTLLTAQLSDAWEQAPQRSGPEKTAHAFTGNPDARIDWVLYRQFGIRSVHSVDAHEGPLYPSDHYPVVAELTWL</sequence>